<evidence type="ECO:0000256" key="1">
    <source>
        <dbReference type="ARBA" id="ARBA00004613"/>
    </source>
</evidence>
<dbReference type="AlphaFoldDB" id="A0ABD3F1Q5"/>
<proteinExistence type="inferred from homology"/>
<protein>
    <recommendedName>
        <fullName evidence="5">RxLR effector protein</fullName>
    </recommendedName>
</protein>
<keyword evidence="7" id="KW-1185">Reference proteome</keyword>
<feature type="signal peptide" evidence="5">
    <location>
        <begin position="1"/>
        <end position="20"/>
    </location>
</feature>
<evidence type="ECO:0000313" key="6">
    <source>
        <dbReference type="EMBL" id="KAL3659917.1"/>
    </source>
</evidence>
<evidence type="ECO:0000313" key="7">
    <source>
        <dbReference type="Proteomes" id="UP001632037"/>
    </source>
</evidence>
<dbReference type="Gene3D" id="1.10.10.2460">
    <property type="match status" value="1"/>
</dbReference>
<dbReference type="Pfam" id="PF16810">
    <property type="entry name" value="RXLR"/>
    <property type="match status" value="1"/>
</dbReference>
<dbReference type="EMBL" id="JBIMZQ010000044">
    <property type="protein sequence ID" value="KAL3659917.1"/>
    <property type="molecule type" value="Genomic_DNA"/>
</dbReference>
<dbReference type="GO" id="GO:0005576">
    <property type="term" value="C:extracellular region"/>
    <property type="evidence" value="ECO:0007669"/>
    <property type="project" value="UniProtKB-SubCell"/>
</dbReference>
<keyword evidence="4 5" id="KW-0732">Signal</keyword>
<evidence type="ECO:0000256" key="5">
    <source>
        <dbReference type="RuleBase" id="RU367124"/>
    </source>
</evidence>
<gene>
    <name evidence="6" type="ORF">V7S43_015218</name>
</gene>
<keyword evidence="3 5" id="KW-0964">Secreted</keyword>
<dbReference type="InterPro" id="IPR031825">
    <property type="entry name" value="RXLR"/>
</dbReference>
<comment type="caution">
    <text evidence="6">The sequence shown here is derived from an EMBL/GenBank/DDBJ whole genome shotgun (WGS) entry which is preliminary data.</text>
</comment>
<feature type="chain" id="PRO_5044534844" description="RxLR effector protein" evidence="5">
    <location>
        <begin position="21"/>
        <end position="127"/>
    </location>
</feature>
<evidence type="ECO:0000256" key="3">
    <source>
        <dbReference type="ARBA" id="ARBA00022525"/>
    </source>
</evidence>
<sequence length="127" mass="14233">MQFRYVLLMAMAALAATTDARVTNDVKLSPTGQVHDEHEFVRSLLADDDDSTSVKNQGSAHFMEHKLQKALTNPKKTKKLFEFWYKKGYTVKQVSSDLGQTENRELISTYTKISKGLTFSLALSAAT</sequence>
<comment type="subcellular location">
    <subcellularLocation>
        <location evidence="1 5">Secreted</location>
    </subcellularLocation>
</comment>
<dbReference type="Proteomes" id="UP001632037">
    <property type="component" value="Unassembled WGS sequence"/>
</dbReference>
<evidence type="ECO:0000256" key="2">
    <source>
        <dbReference type="ARBA" id="ARBA00010400"/>
    </source>
</evidence>
<organism evidence="6 7">
    <name type="scientific">Phytophthora oleae</name>
    <dbReference type="NCBI Taxonomy" id="2107226"/>
    <lineage>
        <taxon>Eukaryota</taxon>
        <taxon>Sar</taxon>
        <taxon>Stramenopiles</taxon>
        <taxon>Oomycota</taxon>
        <taxon>Peronosporomycetes</taxon>
        <taxon>Peronosporales</taxon>
        <taxon>Peronosporaceae</taxon>
        <taxon>Phytophthora</taxon>
    </lineage>
</organism>
<comment type="similarity">
    <text evidence="2 5">Belongs to the RxLR effector family.</text>
</comment>
<accession>A0ABD3F1Q5</accession>
<comment type="function">
    <text evidence="5">Effector that suppresses plant defense responses during pathogen infection.</text>
</comment>
<reference evidence="6 7" key="1">
    <citation type="submission" date="2024-09" db="EMBL/GenBank/DDBJ databases">
        <title>Genome sequencing and assembly of Phytophthora oleae, isolate VK10A, causative agent of rot of olive drupes.</title>
        <authorList>
            <person name="Conti Taguali S."/>
            <person name="Riolo M."/>
            <person name="La Spada F."/>
            <person name="Cacciola S.O."/>
            <person name="Dionisio G."/>
        </authorList>
    </citation>
    <scope>NUCLEOTIDE SEQUENCE [LARGE SCALE GENOMIC DNA]</scope>
    <source>
        <strain evidence="6 7">VK10A</strain>
    </source>
</reference>
<name>A0ABD3F1Q5_9STRA</name>
<evidence type="ECO:0000256" key="4">
    <source>
        <dbReference type="ARBA" id="ARBA00022729"/>
    </source>
</evidence>